<feature type="domain" description="Exonuclease" evidence="8">
    <location>
        <begin position="50"/>
        <end position="232"/>
    </location>
</feature>
<dbReference type="GO" id="GO:0006364">
    <property type="term" value="P:rRNA processing"/>
    <property type="evidence" value="ECO:0007669"/>
    <property type="project" value="InterPro"/>
</dbReference>
<dbReference type="PANTHER" id="PTHR12801:SF158">
    <property type="entry name" value="RNA EXONUCLEASE 4"/>
    <property type="match status" value="1"/>
</dbReference>
<evidence type="ECO:0000256" key="6">
    <source>
        <dbReference type="ARBA" id="ARBA00022839"/>
    </source>
</evidence>
<comment type="subcellular location">
    <subcellularLocation>
        <location evidence="1">Nucleus</location>
    </subcellularLocation>
</comment>
<dbReference type="SUPFAM" id="SSF53098">
    <property type="entry name" value="Ribonuclease H-like"/>
    <property type="match status" value="1"/>
</dbReference>
<dbReference type="InterPro" id="IPR012337">
    <property type="entry name" value="RNaseH-like_sf"/>
</dbReference>
<evidence type="ECO:0000256" key="4">
    <source>
        <dbReference type="ARBA" id="ARBA00022722"/>
    </source>
</evidence>
<evidence type="ECO:0000256" key="7">
    <source>
        <dbReference type="ARBA" id="ARBA00023242"/>
    </source>
</evidence>
<accession>A0A0N4UZQ0</accession>
<keyword evidence="4" id="KW-0540">Nuclease</keyword>
<dbReference type="WBParaSite" id="EVEC_0000311301-mRNA-1">
    <property type="protein sequence ID" value="EVEC_0000311301-mRNA-1"/>
    <property type="gene ID" value="EVEC_0000311301"/>
</dbReference>
<dbReference type="GO" id="GO:0005634">
    <property type="term" value="C:nucleus"/>
    <property type="evidence" value="ECO:0007669"/>
    <property type="project" value="UniProtKB-SubCell"/>
</dbReference>
<dbReference type="AlphaFoldDB" id="A0A0N4UZQ0"/>
<comment type="similarity">
    <text evidence="2">Belongs to the REXO4 family.</text>
</comment>
<evidence type="ECO:0000256" key="2">
    <source>
        <dbReference type="ARBA" id="ARBA00010489"/>
    </source>
</evidence>
<evidence type="ECO:0000256" key="1">
    <source>
        <dbReference type="ARBA" id="ARBA00004123"/>
    </source>
</evidence>
<keyword evidence="6" id="KW-0269">Exonuclease</keyword>
<dbReference type="InterPro" id="IPR037431">
    <property type="entry name" value="REX4_DEDDh_dom"/>
</dbReference>
<dbReference type="CDD" id="cd06144">
    <property type="entry name" value="REX4_like"/>
    <property type="match status" value="1"/>
</dbReference>
<protein>
    <recommendedName>
        <fullName evidence="3">RNA exonuclease 4</fullName>
    </recommendedName>
</protein>
<dbReference type="PANTHER" id="PTHR12801">
    <property type="entry name" value="RNA EXONUCLEASE REXO1 / RECO3 FAMILY MEMBER-RELATED"/>
    <property type="match status" value="1"/>
</dbReference>
<reference evidence="9" key="1">
    <citation type="submission" date="2017-02" db="UniProtKB">
        <authorList>
            <consortium name="WormBaseParasite"/>
        </authorList>
    </citation>
    <scope>IDENTIFICATION</scope>
</reference>
<keyword evidence="7" id="KW-0539">Nucleus</keyword>
<dbReference type="InterPro" id="IPR047021">
    <property type="entry name" value="REXO1/3/4-like"/>
</dbReference>
<proteinExistence type="inferred from homology"/>
<dbReference type="GO" id="GO:0008408">
    <property type="term" value="F:3'-5' exonuclease activity"/>
    <property type="evidence" value="ECO:0007669"/>
    <property type="project" value="InterPro"/>
</dbReference>
<evidence type="ECO:0000256" key="5">
    <source>
        <dbReference type="ARBA" id="ARBA00022801"/>
    </source>
</evidence>
<dbReference type="GO" id="GO:0003676">
    <property type="term" value="F:nucleic acid binding"/>
    <property type="evidence" value="ECO:0007669"/>
    <property type="project" value="InterPro"/>
</dbReference>
<organism evidence="9">
    <name type="scientific">Enterobius vermicularis</name>
    <name type="common">Human pinworm</name>
    <dbReference type="NCBI Taxonomy" id="51028"/>
    <lineage>
        <taxon>Eukaryota</taxon>
        <taxon>Metazoa</taxon>
        <taxon>Ecdysozoa</taxon>
        <taxon>Nematoda</taxon>
        <taxon>Chromadorea</taxon>
        <taxon>Rhabditida</taxon>
        <taxon>Spirurina</taxon>
        <taxon>Oxyuridomorpha</taxon>
        <taxon>Oxyuroidea</taxon>
        <taxon>Oxyuridae</taxon>
        <taxon>Enterobius</taxon>
    </lineage>
</organism>
<dbReference type="InterPro" id="IPR036397">
    <property type="entry name" value="RNaseH_sf"/>
</dbReference>
<dbReference type="Gene3D" id="3.30.420.10">
    <property type="entry name" value="Ribonuclease H-like superfamily/Ribonuclease H"/>
    <property type="match status" value="1"/>
</dbReference>
<dbReference type="Pfam" id="PF00929">
    <property type="entry name" value="RNase_T"/>
    <property type="match status" value="1"/>
</dbReference>
<evidence type="ECO:0000313" key="9">
    <source>
        <dbReference type="WBParaSite" id="EVEC_0000311301-mRNA-1"/>
    </source>
</evidence>
<dbReference type="FunFam" id="3.30.420.10:FF:000007">
    <property type="entry name" value="Interferon-stimulated exonuclease gene 20"/>
    <property type="match status" value="1"/>
</dbReference>
<name>A0A0N4UZQ0_ENTVE</name>
<dbReference type="InterPro" id="IPR013520">
    <property type="entry name" value="Ribonucl_H"/>
</dbReference>
<dbReference type="SMART" id="SM00479">
    <property type="entry name" value="EXOIII"/>
    <property type="match status" value="1"/>
</dbReference>
<evidence type="ECO:0000259" key="8">
    <source>
        <dbReference type="SMART" id="SM00479"/>
    </source>
</evidence>
<keyword evidence="5" id="KW-0378">Hydrolase</keyword>
<sequence>MVLNRRKRKNAEEVFQTSARTENKWKKRREEVMKANSTSIPENKDPEVTKVVALDCEFVGAGSSGAKSILARVSIVNSKAECIYDKYVRPTERITDFRTEFSGIRPANLVNSEPFKKVQLEVRKLIAGRTVVGHALQNDFKVLNILHPRRLTRDTSKYMEFKKTVNKKSPSLKSLAEKILGINIQNGEHNSVCDPVTSFAFFLLQPCKRLNHVIDAQVAMRLYQIYRKKWEDDLRKF</sequence>
<evidence type="ECO:0000256" key="3">
    <source>
        <dbReference type="ARBA" id="ARBA00016937"/>
    </source>
</evidence>